<keyword evidence="1" id="KW-0489">Methyltransferase</keyword>
<dbReference type="GO" id="GO:0042799">
    <property type="term" value="F:histone H4K20 methyltransferase activity"/>
    <property type="evidence" value="ECO:0007669"/>
    <property type="project" value="TreeGrafter"/>
</dbReference>
<feature type="compositionally biased region" description="Polar residues" evidence="7">
    <location>
        <begin position="109"/>
        <end position="134"/>
    </location>
</feature>
<comment type="catalytic activity">
    <reaction evidence="6">
        <text>L-lysyl-[histone] + S-adenosyl-L-methionine = N(6)-methyl-L-lysyl-[histone] + S-adenosyl-L-homocysteine + H(+)</text>
        <dbReference type="Rhea" id="RHEA:10024"/>
        <dbReference type="Rhea" id="RHEA-COMP:9845"/>
        <dbReference type="Rhea" id="RHEA-COMP:9846"/>
        <dbReference type="ChEBI" id="CHEBI:15378"/>
        <dbReference type="ChEBI" id="CHEBI:29969"/>
        <dbReference type="ChEBI" id="CHEBI:57856"/>
        <dbReference type="ChEBI" id="CHEBI:59789"/>
        <dbReference type="ChEBI" id="CHEBI:61929"/>
    </reaction>
    <physiologicalReaction direction="left-to-right" evidence="6">
        <dbReference type="Rhea" id="RHEA:10025"/>
    </physiologicalReaction>
</comment>
<keyword evidence="2" id="KW-0808">Transferase</keyword>
<proteinExistence type="predicted"/>
<evidence type="ECO:0000256" key="7">
    <source>
        <dbReference type="SAM" id="MobiDB-lite"/>
    </source>
</evidence>
<dbReference type="EMBL" id="NCSJ02000093">
    <property type="protein sequence ID" value="RFU30735.1"/>
    <property type="molecule type" value="Genomic_DNA"/>
</dbReference>
<dbReference type="PROSITE" id="PS50280">
    <property type="entry name" value="SET"/>
    <property type="match status" value="1"/>
</dbReference>
<dbReference type="InterPro" id="IPR001214">
    <property type="entry name" value="SET_dom"/>
</dbReference>
<evidence type="ECO:0000313" key="9">
    <source>
        <dbReference type="EMBL" id="RFU30735.1"/>
    </source>
</evidence>
<dbReference type="GO" id="GO:0045814">
    <property type="term" value="P:negative regulation of gene expression, epigenetic"/>
    <property type="evidence" value="ECO:0007669"/>
    <property type="project" value="TreeGrafter"/>
</dbReference>
<dbReference type="AlphaFoldDB" id="A0A3E2HBE2"/>
<dbReference type="InterPro" id="IPR046341">
    <property type="entry name" value="SET_dom_sf"/>
</dbReference>
<evidence type="ECO:0000256" key="5">
    <source>
        <dbReference type="ARBA" id="ARBA00044528"/>
    </source>
</evidence>
<dbReference type="STRING" id="5539.A0A3E2HBE2"/>
<evidence type="ECO:0000256" key="6">
    <source>
        <dbReference type="ARBA" id="ARBA00048619"/>
    </source>
</evidence>
<dbReference type="SUPFAM" id="SSF82199">
    <property type="entry name" value="SET domain"/>
    <property type="match status" value="1"/>
</dbReference>
<organism evidence="9 10">
    <name type="scientific">Scytalidium lignicola</name>
    <name type="common">Hyphomycete</name>
    <dbReference type="NCBI Taxonomy" id="5539"/>
    <lineage>
        <taxon>Eukaryota</taxon>
        <taxon>Fungi</taxon>
        <taxon>Dikarya</taxon>
        <taxon>Ascomycota</taxon>
        <taxon>Pezizomycotina</taxon>
        <taxon>Leotiomycetes</taxon>
        <taxon>Leotiomycetes incertae sedis</taxon>
        <taxon>Scytalidium</taxon>
    </lineage>
</organism>
<dbReference type="PANTHER" id="PTHR46402:SF2">
    <property type="entry name" value="HISTONE-LYSINE N-TRIMETHYLTRANSFERASE SMYD5"/>
    <property type="match status" value="1"/>
</dbReference>
<evidence type="ECO:0000259" key="8">
    <source>
        <dbReference type="PROSITE" id="PS50280"/>
    </source>
</evidence>
<gene>
    <name evidence="9" type="ORF">B7463_g5609</name>
</gene>
<feature type="domain" description="SET" evidence="8">
    <location>
        <begin position="374"/>
        <end position="717"/>
    </location>
</feature>
<accession>A0A3E2HBE2</accession>
<evidence type="ECO:0000256" key="4">
    <source>
        <dbReference type="ARBA" id="ARBA00042380"/>
    </source>
</evidence>
<dbReference type="PANTHER" id="PTHR46402">
    <property type="entry name" value="SET AND MYND DOMAIN-CONTAINING PROTEIN 5"/>
    <property type="match status" value="1"/>
</dbReference>
<dbReference type="Proteomes" id="UP000258309">
    <property type="component" value="Unassembled WGS sequence"/>
</dbReference>
<keyword evidence="10" id="KW-1185">Reference proteome</keyword>
<dbReference type="GO" id="GO:0032259">
    <property type="term" value="P:methylation"/>
    <property type="evidence" value="ECO:0007669"/>
    <property type="project" value="UniProtKB-KW"/>
</dbReference>
<evidence type="ECO:0000256" key="2">
    <source>
        <dbReference type="ARBA" id="ARBA00022679"/>
    </source>
</evidence>
<reference evidence="9 10" key="1">
    <citation type="submission" date="2018-05" db="EMBL/GenBank/DDBJ databases">
        <title>Draft genome sequence of Scytalidium lignicola DSM 105466, a ubiquitous saprotrophic fungus.</title>
        <authorList>
            <person name="Buettner E."/>
            <person name="Gebauer A.M."/>
            <person name="Hofrichter M."/>
            <person name="Liers C."/>
            <person name="Kellner H."/>
        </authorList>
    </citation>
    <scope>NUCLEOTIDE SEQUENCE [LARGE SCALE GENOMIC DNA]</scope>
    <source>
        <strain evidence="9 10">DSM 105466</strain>
    </source>
</reference>
<dbReference type="Pfam" id="PF00856">
    <property type="entry name" value="SET"/>
    <property type="match status" value="1"/>
</dbReference>
<dbReference type="OMA" id="FCDACHA"/>
<evidence type="ECO:0000313" key="10">
    <source>
        <dbReference type="Proteomes" id="UP000258309"/>
    </source>
</evidence>
<name>A0A3E2HBE2_SCYLI</name>
<protein>
    <recommendedName>
        <fullName evidence="5">Histone-lysine N-methyltransferase SET5</fullName>
    </recommendedName>
    <alternativeName>
        <fullName evidence="4">SET domain-containing protein 5</fullName>
    </alternativeName>
</protein>
<comment type="caution">
    <text evidence="9">The sequence shown here is derived from an EMBL/GenBank/DDBJ whole genome shotgun (WGS) entry which is preliminary data.</text>
</comment>
<evidence type="ECO:0000256" key="3">
    <source>
        <dbReference type="ARBA" id="ARBA00022691"/>
    </source>
</evidence>
<keyword evidence="3" id="KW-0949">S-adenosyl-L-methionine</keyword>
<sequence>MGSKKRETVEEKMAKGLVTLYADDLAAPKLLPSIWATTPSQTKKARHSVKGDGCTSKPSDCSEKVISDPTLGSSVEKKENGPSFCDPLKEEKFSISNSSPSTPEPDLNTMDQVNDVSTTPESESLQNGSPQAQDANIDPGHVANDREATFDLRTEWIGTSPFCTDQCVEMQLNGDLDKLILYREAIVRDIASSPYDPIFYLELSRCDCKLGFPDIGVASAHKSLLLVQAGLNIFAEIIPPNSWRINILKCLEIRLCRPSIEMINDELQYLHISTYRQLLHGLIGCAAYWDGLLVVKEALTLFPDDAELLEIRRLLNELFKERHNELTQQGATDDIVALTRTGKIFQKPYPWLDKRLNYRTPELLKQINKSLASSPCELKPTVFTQHTNGSDITEGDIDGSKNPQDLDIGPLGLFATRDIKEGEIILEDHTVTGISDVPSSALRHCDACHASLIIPFIHPSKIIRPNCCKGVAYCSQSCHDTAMKKYHPILCGKEWFWLYFAANRRSSNSKGPEDKWRPIMFLRIIAIIITDMKLQAEKTGQAPHPLQHDLLARMAANYPSADKLVPDVDHDWQYFENIVAPTRILISLGVDIFAAKGIGPEIVQTIYWRLENNSNMSTVSLPIQRHRNLQVSIVKPGDRNQNDTLKMTIVNLNPYYLFFNHSCEPNVNWHGAPPNPFVNIKWLKGLGNNMIKPGSSTVICMAANDIKKGEELKISYIGDPKCKNNEHGRQGRKYWLKKWFENGCGCALCEKERREEDNFGNEE</sequence>
<feature type="non-terminal residue" evidence="9">
    <location>
        <position position="763"/>
    </location>
</feature>
<feature type="region of interest" description="Disordered" evidence="7">
    <location>
        <begin position="36"/>
        <end position="142"/>
    </location>
</feature>
<dbReference type="OrthoDB" id="438641at2759"/>
<feature type="non-terminal residue" evidence="9">
    <location>
        <position position="1"/>
    </location>
</feature>
<dbReference type="Gene3D" id="2.170.270.10">
    <property type="entry name" value="SET domain"/>
    <property type="match status" value="1"/>
</dbReference>
<evidence type="ECO:0000256" key="1">
    <source>
        <dbReference type="ARBA" id="ARBA00022603"/>
    </source>
</evidence>